<dbReference type="Proteomes" id="UP000014760">
    <property type="component" value="Unassembled WGS sequence"/>
</dbReference>
<protein>
    <recommendedName>
        <fullName evidence="8">Transporter</fullName>
    </recommendedName>
</protein>
<keyword evidence="5 9" id="KW-0472">Membrane</keyword>
<evidence type="ECO:0000256" key="5">
    <source>
        <dbReference type="ARBA" id="ARBA00023136"/>
    </source>
</evidence>
<feature type="transmembrane region" description="Helical" evidence="9">
    <location>
        <begin position="444"/>
        <end position="462"/>
    </location>
</feature>
<keyword evidence="7" id="KW-1015">Disulfide bond</keyword>
<dbReference type="PROSITE" id="PS00754">
    <property type="entry name" value="NA_NEUROTRAN_SYMP_2"/>
    <property type="match status" value="1"/>
</dbReference>
<evidence type="ECO:0000256" key="6">
    <source>
        <dbReference type="PIRSR" id="PIRSR600175-1"/>
    </source>
</evidence>
<evidence type="ECO:0000313" key="12">
    <source>
        <dbReference type="Proteomes" id="UP000014760"/>
    </source>
</evidence>
<organism evidence="10">
    <name type="scientific">Capitella teleta</name>
    <name type="common">Polychaete worm</name>
    <dbReference type="NCBI Taxonomy" id="283909"/>
    <lineage>
        <taxon>Eukaryota</taxon>
        <taxon>Metazoa</taxon>
        <taxon>Spiralia</taxon>
        <taxon>Lophotrochozoa</taxon>
        <taxon>Annelida</taxon>
        <taxon>Polychaeta</taxon>
        <taxon>Sedentaria</taxon>
        <taxon>Scolecida</taxon>
        <taxon>Capitellidae</taxon>
        <taxon>Capitella</taxon>
    </lineage>
</organism>
<feature type="transmembrane region" description="Helical" evidence="9">
    <location>
        <begin position="68"/>
        <end position="89"/>
    </location>
</feature>
<dbReference type="PANTHER" id="PTHR11616:SF240">
    <property type="entry name" value="BLOATED TUBULES, ISOFORM B-RELATED"/>
    <property type="match status" value="1"/>
</dbReference>
<dbReference type="InterPro" id="IPR037272">
    <property type="entry name" value="SNS_sf"/>
</dbReference>
<keyword evidence="4 9" id="KW-1133">Transmembrane helix</keyword>
<feature type="transmembrane region" description="Helical" evidence="9">
    <location>
        <begin position="345"/>
        <end position="370"/>
    </location>
</feature>
<feature type="binding site" evidence="6">
    <location>
        <position position="420"/>
    </location>
    <ligand>
        <name>Na(+)</name>
        <dbReference type="ChEBI" id="CHEBI:29101"/>
        <label>1</label>
    </ligand>
</feature>
<sequence length="664" mass="74224">MTKGNGRVEVDHEAEEFGTDFSKDENEDRGNWSGRLDFLLACLGYAVGLGNVWRFPYLCYKNGGAVFFIPYVIMLVFVGIPIFFMELSLGQFTSSGPLTCWECVPIFKGIGVGMVIVSALVGIYYNMIIAWALFYLAASFTSDLPWVTCDRDWAGPYCATFLTDVDLAGCNGTDFVANTTNGVCYNGSEVYGLWNTTLAKENEIKPVLPSEDYLNGYVLGKSYSTGIGDLGPIRWKLVIALFVAWVIVCATLINGVKSSGKVVYFTALFPYIVLIILLIRGLTLDGYKEGIDFYILKLDWDRLKDSAVWKDAAVQIFFSLSDSWGGLIALASYNRFHNDALRDSLIVAIGNCMTSFFAGFVIFSFLGFLAKDLNTTVDDVAESGVGLAFIVYPAAVIRMPVSTLWAILFFMMLITLGLDSEFALVETVTTAFFDQFPVLRKKKWIFMIVMSVLGFLLGLPLTTNGGAYMLQLMDHYAGGWNVLVIAFCECICIAWFYGFARYKEDIRVMIGNSPCCCVPWDFCWWWWSLMWAGVTPLGVLFILGYSWYDYSPASYGKYLYPEWGDALGWLMTIAVIVGIFSTMIVMCICQCHKGKSLYELIKPSPTWGPALPKHRRLMGAYLSPNQFEIDPWGESGNINARSVEMDDVKLEHGGAHNDAYNEKF</sequence>
<evidence type="ECO:0000256" key="1">
    <source>
        <dbReference type="ARBA" id="ARBA00004141"/>
    </source>
</evidence>
<keyword evidence="6" id="KW-0915">Sodium</keyword>
<feature type="transmembrane region" description="Helical" evidence="9">
    <location>
        <begin position="233"/>
        <end position="255"/>
    </location>
</feature>
<dbReference type="GO" id="GO:0015375">
    <property type="term" value="F:glycine:sodium symporter activity"/>
    <property type="evidence" value="ECO:0007669"/>
    <property type="project" value="TreeGrafter"/>
</dbReference>
<keyword evidence="3 8" id="KW-0812">Transmembrane</keyword>
<proteinExistence type="inferred from homology"/>
<evidence type="ECO:0000256" key="7">
    <source>
        <dbReference type="PIRSR" id="PIRSR600175-2"/>
    </source>
</evidence>
<feature type="transmembrane region" description="Helical" evidence="9">
    <location>
        <begin position="390"/>
        <end position="414"/>
    </location>
</feature>
<comment type="similarity">
    <text evidence="8">Belongs to the sodium:neurotransmitter symporter (SNF) (TC 2.A.22) family.</text>
</comment>
<keyword evidence="12" id="KW-1185">Reference proteome</keyword>
<dbReference type="Pfam" id="PF00209">
    <property type="entry name" value="SNF"/>
    <property type="match status" value="1"/>
</dbReference>
<dbReference type="AlphaFoldDB" id="R7T960"/>
<dbReference type="InterPro" id="IPR000175">
    <property type="entry name" value="Na/ntran_symport"/>
</dbReference>
<dbReference type="FunCoup" id="R7T960">
    <property type="interactions" value="93"/>
</dbReference>
<dbReference type="GO" id="GO:0046872">
    <property type="term" value="F:metal ion binding"/>
    <property type="evidence" value="ECO:0007669"/>
    <property type="project" value="UniProtKB-KW"/>
</dbReference>
<keyword evidence="8" id="KW-0769">Symport</keyword>
<dbReference type="PROSITE" id="PS50267">
    <property type="entry name" value="NA_NEUROTRAN_SYMP_3"/>
    <property type="match status" value="1"/>
</dbReference>
<feature type="transmembrane region" description="Helical" evidence="9">
    <location>
        <begin position="312"/>
        <end position="333"/>
    </location>
</feature>
<reference evidence="11" key="3">
    <citation type="submission" date="2015-06" db="UniProtKB">
        <authorList>
            <consortium name="EnsemblMetazoa"/>
        </authorList>
    </citation>
    <scope>IDENTIFICATION</scope>
</reference>
<feature type="disulfide bond" evidence="7">
    <location>
        <begin position="149"/>
        <end position="158"/>
    </location>
</feature>
<evidence type="ECO:0000256" key="2">
    <source>
        <dbReference type="ARBA" id="ARBA00022448"/>
    </source>
</evidence>
<feature type="binding site" evidence="6">
    <location>
        <position position="51"/>
    </location>
    <ligand>
        <name>Na(+)</name>
        <dbReference type="ChEBI" id="CHEBI:29101"/>
        <label>1</label>
    </ligand>
</feature>
<feature type="transmembrane region" description="Helical" evidence="9">
    <location>
        <begin position="568"/>
        <end position="589"/>
    </location>
</feature>
<evidence type="ECO:0000256" key="8">
    <source>
        <dbReference type="RuleBase" id="RU003732"/>
    </source>
</evidence>
<reference evidence="12" key="1">
    <citation type="submission" date="2012-12" db="EMBL/GenBank/DDBJ databases">
        <authorList>
            <person name="Hellsten U."/>
            <person name="Grimwood J."/>
            <person name="Chapman J.A."/>
            <person name="Shapiro H."/>
            <person name="Aerts A."/>
            <person name="Otillar R.P."/>
            <person name="Terry A.Y."/>
            <person name="Boore J.L."/>
            <person name="Simakov O."/>
            <person name="Marletaz F."/>
            <person name="Cho S.-J."/>
            <person name="Edsinger-Gonzales E."/>
            <person name="Havlak P."/>
            <person name="Kuo D.-H."/>
            <person name="Larsson T."/>
            <person name="Lv J."/>
            <person name="Arendt D."/>
            <person name="Savage R."/>
            <person name="Osoegawa K."/>
            <person name="de Jong P."/>
            <person name="Lindberg D.R."/>
            <person name="Seaver E.C."/>
            <person name="Weisblat D.A."/>
            <person name="Putnam N.H."/>
            <person name="Grigoriev I.V."/>
            <person name="Rokhsar D.S."/>
        </authorList>
    </citation>
    <scope>NUCLEOTIDE SEQUENCE</scope>
    <source>
        <strain evidence="12">I ESC-2004</strain>
    </source>
</reference>
<dbReference type="PRINTS" id="PR00176">
    <property type="entry name" value="NANEUSMPORT"/>
</dbReference>
<feature type="binding site" evidence="6">
    <location>
        <position position="416"/>
    </location>
    <ligand>
        <name>Na(+)</name>
        <dbReference type="ChEBI" id="CHEBI:29101"/>
        <label>1</label>
    </ligand>
</feature>
<feature type="binding site" evidence="6">
    <location>
        <position position="44"/>
    </location>
    <ligand>
        <name>Na(+)</name>
        <dbReference type="ChEBI" id="CHEBI:29101"/>
        <label>2</label>
    </ligand>
</feature>
<dbReference type="OMA" id="HIREQWT"/>
<accession>R7T960</accession>
<comment type="subcellular location">
    <subcellularLocation>
        <location evidence="1">Membrane</location>
        <topology evidence="1">Multi-pass membrane protein</topology>
    </subcellularLocation>
</comment>
<feature type="binding site" evidence="6">
    <location>
        <position position="319"/>
    </location>
    <ligand>
        <name>Na(+)</name>
        <dbReference type="ChEBI" id="CHEBI:29101"/>
        <label>1</label>
    </ligand>
</feature>
<dbReference type="OrthoDB" id="6581954at2759"/>
<reference evidence="10 12" key="2">
    <citation type="journal article" date="2013" name="Nature">
        <title>Insights into bilaterian evolution from three spiralian genomes.</title>
        <authorList>
            <person name="Simakov O."/>
            <person name="Marletaz F."/>
            <person name="Cho S.J."/>
            <person name="Edsinger-Gonzales E."/>
            <person name="Havlak P."/>
            <person name="Hellsten U."/>
            <person name="Kuo D.H."/>
            <person name="Larsson T."/>
            <person name="Lv J."/>
            <person name="Arendt D."/>
            <person name="Savage R."/>
            <person name="Osoegawa K."/>
            <person name="de Jong P."/>
            <person name="Grimwood J."/>
            <person name="Chapman J.A."/>
            <person name="Shapiro H."/>
            <person name="Aerts A."/>
            <person name="Otillar R.P."/>
            <person name="Terry A.Y."/>
            <person name="Boore J.L."/>
            <person name="Grigoriev I.V."/>
            <person name="Lindberg D.R."/>
            <person name="Seaver E.C."/>
            <person name="Weisblat D.A."/>
            <person name="Putnam N.H."/>
            <person name="Rokhsar D.S."/>
        </authorList>
    </citation>
    <scope>NUCLEOTIDE SEQUENCE</scope>
    <source>
        <strain evidence="10 12">I ESC-2004</strain>
    </source>
</reference>
<feature type="transmembrane region" description="Helical" evidence="9">
    <location>
        <begin position="262"/>
        <end position="282"/>
    </location>
</feature>
<evidence type="ECO:0000256" key="3">
    <source>
        <dbReference type="ARBA" id="ARBA00022692"/>
    </source>
</evidence>
<feature type="binding site" evidence="6">
    <location>
        <position position="419"/>
    </location>
    <ligand>
        <name>Na(+)</name>
        <dbReference type="ChEBI" id="CHEBI:29101"/>
        <label>1</label>
    </ligand>
</feature>
<evidence type="ECO:0000313" key="10">
    <source>
        <dbReference type="EMBL" id="ELT90268.1"/>
    </source>
</evidence>
<feature type="transmembrane region" description="Helical" evidence="9">
    <location>
        <begin position="482"/>
        <end position="502"/>
    </location>
</feature>
<feature type="binding site" evidence="6">
    <location>
        <position position="47"/>
    </location>
    <ligand>
        <name>Na(+)</name>
        <dbReference type="ChEBI" id="CHEBI:29101"/>
        <label>1</label>
    </ligand>
</feature>
<feature type="transmembrane region" description="Helical" evidence="9">
    <location>
        <begin position="523"/>
        <end position="548"/>
    </location>
</feature>
<feature type="transmembrane region" description="Helical" evidence="9">
    <location>
        <begin position="110"/>
        <end position="137"/>
    </location>
</feature>
<dbReference type="HOGENOM" id="CLU_006855_9_0_1"/>
<dbReference type="EnsemblMetazoa" id="CapteT225103">
    <property type="protein sequence ID" value="CapteP225103"/>
    <property type="gene ID" value="CapteG225103"/>
</dbReference>
<dbReference type="SUPFAM" id="SSF161070">
    <property type="entry name" value="SNF-like"/>
    <property type="match status" value="1"/>
</dbReference>
<name>R7T960_CAPTE</name>
<dbReference type="EMBL" id="KB310993">
    <property type="protein sequence ID" value="ELT90268.1"/>
    <property type="molecule type" value="Genomic_DNA"/>
</dbReference>
<dbReference type="EMBL" id="AMQN01003116">
    <property type="status" value="NOT_ANNOTATED_CDS"/>
    <property type="molecule type" value="Genomic_DNA"/>
</dbReference>
<feature type="binding site" evidence="6">
    <location>
        <position position="351"/>
    </location>
    <ligand>
        <name>Na(+)</name>
        <dbReference type="ChEBI" id="CHEBI:29101"/>
        <label>1</label>
    </ligand>
</feature>
<evidence type="ECO:0000313" key="11">
    <source>
        <dbReference type="EnsemblMetazoa" id="CapteP225103"/>
    </source>
</evidence>
<keyword evidence="2 8" id="KW-0813">Transport</keyword>
<feature type="transmembrane region" description="Helical" evidence="9">
    <location>
        <begin position="38"/>
        <end position="56"/>
    </location>
</feature>
<evidence type="ECO:0000256" key="9">
    <source>
        <dbReference type="SAM" id="Phobius"/>
    </source>
</evidence>
<dbReference type="PANTHER" id="PTHR11616">
    <property type="entry name" value="SODIUM/CHLORIDE DEPENDENT TRANSPORTER"/>
    <property type="match status" value="1"/>
</dbReference>
<evidence type="ECO:0000256" key="4">
    <source>
        <dbReference type="ARBA" id="ARBA00022989"/>
    </source>
</evidence>
<keyword evidence="6" id="KW-0479">Metal-binding</keyword>
<gene>
    <name evidence="10" type="ORF">CAPTEDRAFT_225103</name>
</gene>
<dbReference type="PROSITE" id="PS00610">
    <property type="entry name" value="NA_NEUROTRAN_SYMP_1"/>
    <property type="match status" value="1"/>
</dbReference>
<dbReference type="GO" id="GO:0005886">
    <property type="term" value="C:plasma membrane"/>
    <property type="evidence" value="ECO:0007669"/>
    <property type="project" value="TreeGrafter"/>
</dbReference>
<feature type="binding site" evidence="6">
    <location>
        <position position="46"/>
    </location>
    <ligand>
        <name>Na(+)</name>
        <dbReference type="ChEBI" id="CHEBI:29101"/>
        <label>1</label>
    </ligand>
</feature>